<gene>
    <name evidence="1" type="ORF">DHETER_LOCUS9136</name>
</gene>
<proteinExistence type="predicted"/>
<reference evidence="1" key="1">
    <citation type="submission" date="2021-06" db="EMBL/GenBank/DDBJ databases">
        <authorList>
            <person name="Kallberg Y."/>
            <person name="Tangrot J."/>
            <person name="Rosling A."/>
        </authorList>
    </citation>
    <scope>NUCLEOTIDE SEQUENCE</scope>
    <source>
        <strain evidence="1">IL203A</strain>
    </source>
</reference>
<organism evidence="1 2">
    <name type="scientific">Dentiscutata heterogama</name>
    <dbReference type="NCBI Taxonomy" id="1316150"/>
    <lineage>
        <taxon>Eukaryota</taxon>
        <taxon>Fungi</taxon>
        <taxon>Fungi incertae sedis</taxon>
        <taxon>Mucoromycota</taxon>
        <taxon>Glomeromycotina</taxon>
        <taxon>Glomeromycetes</taxon>
        <taxon>Diversisporales</taxon>
        <taxon>Gigasporaceae</taxon>
        <taxon>Dentiscutata</taxon>
    </lineage>
</organism>
<comment type="caution">
    <text evidence="1">The sequence shown here is derived from an EMBL/GenBank/DDBJ whole genome shotgun (WGS) entry which is preliminary data.</text>
</comment>
<accession>A0ACA9NGY7</accession>
<dbReference type="EMBL" id="CAJVPU010015559">
    <property type="protein sequence ID" value="CAG8647561.1"/>
    <property type="molecule type" value="Genomic_DNA"/>
</dbReference>
<protein>
    <submittedName>
        <fullName evidence="1">15982_t:CDS:1</fullName>
    </submittedName>
</protein>
<dbReference type="Proteomes" id="UP000789702">
    <property type="component" value="Unassembled WGS sequence"/>
</dbReference>
<name>A0ACA9NGY7_9GLOM</name>
<feature type="non-terminal residue" evidence="1">
    <location>
        <position position="51"/>
    </location>
</feature>
<sequence>MWGVHSRLRTVWRVIQPFTLLRQEAVAKPTLQDPQDVPEHLSYTCTYEHTT</sequence>
<evidence type="ECO:0000313" key="2">
    <source>
        <dbReference type="Proteomes" id="UP000789702"/>
    </source>
</evidence>
<evidence type="ECO:0000313" key="1">
    <source>
        <dbReference type="EMBL" id="CAG8647561.1"/>
    </source>
</evidence>
<keyword evidence="2" id="KW-1185">Reference proteome</keyword>